<dbReference type="Proteomes" id="UP001589619">
    <property type="component" value="Unassembled WGS sequence"/>
</dbReference>
<reference evidence="2 3" key="1">
    <citation type="submission" date="2024-09" db="EMBL/GenBank/DDBJ databases">
        <authorList>
            <person name="Sun Q."/>
            <person name="Mori K."/>
        </authorList>
    </citation>
    <scope>NUCLEOTIDE SEQUENCE [LARGE SCALE GENOMIC DNA]</scope>
    <source>
        <strain evidence="2 3">JCM 12520</strain>
    </source>
</reference>
<name>A0ABV5W1K9_9BACL</name>
<keyword evidence="1" id="KW-1133">Transmembrane helix</keyword>
<organism evidence="2 3">
    <name type="scientific">Paenibacillus hodogayensis</name>
    <dbReference type="NCBI Taxonomy" id="279208"/>
    <lineage>
        <taxon>Bacteria</taxon>
        <taxon>Bacillati</taxon>
        <taxon>Bacillota</taxon>
        <taxon>Bacilli</taxon>
        <taxon>Bacillales</taxon>
        <taxon>Paenibacillaceae</taxon>
        <taxon>Paenibacillus</taxon>
    </lineage>
</organism>
<feature type="transmembrane region" description="Helical" evidence="1">
    <location>
        <begin position="42"/>
        <end position="63"/>
    </location>
</feature>
<accession>A0ABV5W1K9</accession>
<comment type="caution">
    <text evidence="2">The sequence shown here is derived from an EMBL/GenBank/DDBJ whole genome shotgun (WGS) entry which is preliminary data.</text>
</comment>
<evidence type="ECO:0000313" key="2">
    <source>
        <dbReference type="EMBL" id="MFB9754393.1"/>
    </source>
</evidence>
<dbReference type="RefSeq" id="WP_344916218.1">
    <property type="nucleotide sequence ID" value="NZ_BAAAYO010000018.1"/>
</dbReference>
<keyword evidence="1" id="KW-0812">Transmembrane</keyword>
<evidence type="ECO:0000313" key="3">
    <source>
        <dbReference type="Proteomes" id="UP001589619"/>
    </source>
</evidence>
<feature type="transmembrane region" description="Helical" evidence="1">
    <location>
        <begin position="131"/>
        <end position="151"/>
    </location>
</feature>
<feature type="transmembrane region" description="Helical" evidence="1">
    <location>
        <begin position="84"/>
        <end position="107"/>
    </location>
</feature>
<keyword evidence="3" id="KW-1185">Reference proteome</keyword>
<protein>
    <submittedName>
        <fullName evidence="2">Uncharacterized protein</fullName>
    </submittedName>
</protein>
<keyword evidence="1" id="KW-0472">Membrane</keyword>
<evidence type="ECO:0000256" key="1">
    <source>
        <dbReference type="SAM" id="Phobius"/>
    </source>
</evidence>
<gene>
    <name evidence="2" type="ORF">ACFFNY_22715</name>
</gene>
<dbReference type="EMBL" id="JBHMAG010000015">
    <property type="protein sequence ID" value="MFB9754393.1"/>
    <property type="molecule type" value="Genomic_DNA"/>
</dbReference>
<sequence>MRKDAMFRGISLLVLLASATLVIMMGSRGGYDLQNPLQPLRMIAPLSLLFYFIMPIHACFFSTEGFEYGTLKTRIASGQSRASYVWGKFAMMTFAVIGWLAQFYILYEGLYLIMSGVTGASIGGVGWRKEAVAFLTIAGFNALYLTAYGTVMMMTGFLIRKTAAAASSPSCSYLAT</sequence>
<proteinExistence type="predicted"/>